<dbReference type="Pfam" id="PF17123">
    <property type="entry name" value="zf-RING_11"/>
    <property type="match status" value="1"/>
</dbReference>
<comment type="caution">
    <text evidence="2">The sequence shown here is derived from an EMBL/GenBank/DDBJ whole genome shotgun (WGS) entry which is preliminary data.</text>
</comment>
<dbReference type="EMBL" id="JACEFO010000112">
    <property type="protein sequence ID" value="KAF8780849.1"/>
    <property type="molecule type" value="Genomic_DNA"/>
</dbReference>
<dbReference type="SUPFAM" id="SSF57850">
    <property type="entry name" value="RING/U-box"/>
    <property type="match status" value="1"/>
</dbReference>
<proteinExistence type="predicted"/>
<evidence type="ECO:0000259" key="1">
    <source>
        <dbReference type="Pfam" id="PF17123"/>
    </source>
</evidence>
<dbReference type="Proteomes" id="UP000636709">
    <property type="component" value="Unassembled WGS sequence"/>
</dbReference>
<protein>
    <recommendedName>
        <fullName evidence="1">RING-type domain-containing protein</fullName>
    </recommendedName>
</protein>
<evidence type="ECO:0000313" key="2">
    <source>
        <dbReference type="EMBL" id="KAF8780849.1"/>
    </source>
</evidence>
<reference evidence="2" key="1">
    <citation type="submission" date="2020-07" db="EMBL/GenBank/DDBJ databases">
        <title>Genome sequence and genetic diversity analysis of an under-domesticated orphan crop, white fonio (Digitaria exilis).</title>
        <authorList>
            <person name="Bennetzen J.L."/>
            <person name="Chen S."/>
            <person name="Ma X."/>
            <person name="Wang X."/>
            <person name="Yssel A.E.J."/>
            <person name="Chaluvadi S.R."/>
            <person name="Johnson M."/>
            <person name="Gangashetty P."/>
            <person name="Hamidou F."/>
            <person name="Sanogo M.D."/>
            <person name="Zwaenepoel A."/>
            <person name="Wallace J."/>
            <person name="Van De Peer Y."/>
            <person name="Van Deynze A."/>
        </authorList>
    </citation>
    <scope>NUCLEOTIDE SEQUENCE</scope>
    <source>
        <tissue evidence="2">Leaves</tissue>
    </source>
</reference>
<evidence type="ECO:0000313" key="3">
    <source>
        <dbReference type="Proteomes" id="UP000636709"/>
    </source>
</evidence>
<dbReference type="Gene3D" id="3.30.40.10">
    <property type="entry name" value="Zinc/RING finger domain, C3HC4 (zinc finger)"/>
    <property type="match status" value="1"/>
</dbReference>
<dbReference type="InterPro" id="IPR013083">
    <property type="entry name" value="Znf_RING/FYVE/PHD"/>
</dbReference>
<keyword evidence="3" id="KW-1185">Reference proteome</keyword>
<dbReference type="InterPro" id="IPR001841">
    <property type="entry name" value="Znf_RING"/>
</dbReference>
<gene>
    <name evidence="2" type="ORF">HU200_000799</name>
</gene>
<feature type="domain" description="RING-type" evidence="1">
    <location>
        <begin position="56"/>
        <end position="81"/>
    </location>
</feature>
<sequence>MVLGPIFALLSTQMGSLGSRAHAPPQPLGLALAVHRQDAMDLNNPPPTLPEEAVACSICLDPIEPAGARSVAWLQCGHTFHLGQSGALLSLPLPLPLPTNPHPISTSCDWILAVCAGFDLTGETNSGGCVHGIAG</sequence>
<accession>A0A835KWP4</accession>
<name>A0A835KWP4_9POAL</name>
<organism evidence="2 3">
    <name type="scientific">Digitaria exilis</name>
    <dbReference type="NCBI Taxonomy" id="1010633"/>
    <lineage>
        <taxon>Eukaryota</taxon>
        <taxon>Viridiplantae</taxon>
        <taxon>Streptophyta</taxon>
        <taxon>Embryophyta</taxon>
        <taxon>Tracheophyta</taxon>
        <taxon>Spermatophyta</taxon>
        <taxon>Magnoliopsida</taxon>
        <taxon>Liliopsida</taxon>
        <taxon>Poales</taxon>
        <taxon>Poaceae</taxon>
        <taxon>PACMAD clade</taxon>
        <taxon>Panicoideae</taxon>
        <taxon>Panicodae</taxon>
        <taxon>Paniceae</taxon>
        <taxon>Anthephorinae</taxon>
        <taxon>Digitaria</taxon>
    </lineage>
</organism>
<dbReference type="AlphaFoldDB" id="A0A835KWP4"/>